<name>G7WKW9_METH6</name>
<dbReference type="KEGG" id="mhi:Mhar_0779"/>
<dbReference type="InterPro" id="IPR036390">
    <property type="entry name" value="WH_DNA-bd_sf"/>
</dbReference>
<dbReference type="SUPFAM" id="SSF46785">
    <property type="entry name" value="Winged helix' DNA-binding domain"/>
    <property type="match status" value="1"/>
</dbReference>
<dbReference type="EMBL" id="CP003117">
    <property type="protein sequence ID" value="AET64152.1"/>
    <property type="molecule type" value="Genomic_DNA"/>
</dbReference>
<dbReference type="AlphaFoldDB" id="G7WKW9"/>
<dbReference type="InterPro" id="IPR036388">
    <property type="entry name" value="WH-like_DNA-bd_sf"/>
</dbReference>
<protein>
    <recommendedName>
        <fullName evidence="4">HTH arsR-type domain-containing protein</fullName>
    </recommendedName>
</protein>
<dbReference type="Gene3D" id="1.10.10.10">
    <property type="entry name" value="Winged helix-like DNA-binding domain superfamily/Winged helix DNA-binding domain"/>
    <property type="match status" value="1"/>
</dbReference>
<evidence type="ECO:0000313" key="3">
    <source>
        <dbReference type="Proteomes" id="UP000005877"/>
    </source>
</evidence>
<feature type="compositionally biased region" description="Basic and acidic residues" evidence="1">
    <location>
        <begin position="33"/>
        <end position="42"/>
    </location>
</feature>
<evidence type="ECO:0000256" key="1">
    <source>
        <dbReference type="SAM" id="MobiDB-lite"/>
    </source>
</evidence>
<accession>G7WKW9</accession>
<proteinExistence type="predicted"/>
<dbReference type="Proteomes" id="UP000005877">
    <property type="component" value="Chromosome"/>
</dbReference>
<dbReference type="CDD" id="cd00090">
    <property type="entry name" value="HTH_ARSR"/>
    <property type="match status" value="1"/>
</dbReference>
<evidence type="ECO:0008006" key="4">
    <source>
        <dbReference type="Google" id="ProtNLM"/>
    </source>
</evidence>
<feature type="region of interest" description="Disordered" evidence="1">
    <location>
        <begin position="24"/>
        <end position="52"/>
    </location>
</feature>
<reference evidence="2 3" key="1">
    <citation type="journal article" date="2012" name="PLoS ONE">
        <title>The genome characteristics and predicted function of methyl-group oxidation pathway in the obligate aceticlastic methanogens, Methanosaeta spp.</title>
        <authorList>
            <person name="Zhu J."/>
            <person name="Zheng H."/>
            <person name="Ai G."/>
            <person name="Zhang G."/>
            <person name="Liu D."/>
            <person name="Liu X."/>
            <person name="Dong X."/>
        </authorList>
    </citation>
    <scope>NUCLEOTIDE SEQUENCE [LARGE SCALE GENOMIC DNA]</scope>
    <source>
        <strain evidence="2 3">6Ac</strain>
    </source>
</reference>
<evidence type="ECO:0000313" key="2">
    <source>
        <dbReference type="EMBL" id="AET64152.1"/>
    </source>
</evidence>
<organism evidence="2 3">
    <name type="scientific">Methanothrix harundinacea (strain 6Ac)</name>
    <name type="common">Methanosaeta harundinacea</name>
    <dbReference type="NCBI Taxonomy" id="1110509"/>
    <lineage>
        <taxon>Archaea</taxon>
        <taxon>Methanobacteriati</taxon>
        <taxon>Methanobacteriota</taxon>
        <taxon>Stenosarchaea group</taxon>
        <taxon>Methanomicrobia</taxon>
        <taxon>Methanotrichales</taxon>
        <taxon>Methanotrichaceae</taxon>
        <taxon>Methanothrix</taxon>
    </lineage>
</organism>
<dbReference type="PATRIC" id="fig|1110509.7.peg.870"/>
<gene>
    <name evidence="2" type="ordered locus">Mhar_0779</name>
</gene>
<keyword evidence="3" id="KW-1185">Reference proteome</keyword>
<dbReference type="InterPro" id="IPR011991">
    <property type="entry name" value="ArsR-like_HTH"/>
</dbReference>
<sequence>MKDDGDGAGAAPYFFSRPFLNPVPQKPMVQRTEGPELRDYRSAADPQSATETGILPLRHQTSMKIGKKPKPESPEEMALVHHALESPIRRRMIILMVEGCLSVEGISGAVGPKMLGYHLHRLELAGLIEVADGTIALTEAGEAYGALVRAQAERGGAG</sequence>
<dbReference type="STRING" id="1110509.Mhar_0779"/>
<dbReference type="HOGENOM" id="CLU_1665504_0_0_2"/>